<comment type="caution">
    <text evidence="1">The sequence shown here is derived from an EMBL/GenBank/DDBJ whole genome shotgun (WGS) entry which is preliminary data.</text>
</comment>
<dbReference type="EMBL" id="JYDL01000101">
    <property type="protein sequence ID" value="KRX16714.1"/>
    <property type="molecule type" value="Genomic_DNA"/>
</dbReference>
<gene>
    <name evidence="1" type="ORF">T07_7647</name>
</gene>
<name>A0A0V0RQZ1_9BILA</name>
<reference evidence="1 2" key="1">
    <citation type="submission" date="2015-01" db="EMBL/GenBank/DDBJ databases">
        <title>Evolution of Trichinella species and genotypes.</title>
        <authorList>
            <person name="Korhonen P.K."/>
            <person name="Edoardo P."/>
            <person name="Giuseppe L.R."/>
            <person name="Gasser R.B."/>
        </authorList>
    </citation>
    <scope>NUCLEOTIDE SEQUENCE [LARGE SCALE GENOMIC DNA]</scope>
    <source>
        <strain evidence="1">ISS37</strain>
    </source>
</reference>
<sequence length="113" mass="12840">MNRLCPNDYLSFAKELAFLEKPLFSYGSFTFPEKFAPKSHACQGGHPPHFRIIFMVIQNAEWAWRDRSRAAMLAGSMKVNKIRHTGSLQLSQDKNNQISIVLNRGLEVGTLCI</sequence>
<dbReference type="Proteomes" id="UP000054630">
    <property type="component" value="Unassembled WGS sequence"/>
</dbReference>
<dbReference type="AlphaFoldDB" id="A0A0V0RQZ1"/>
<evidence type="ECO:0000313" key="2">
    <source>
        <dbReference type="Proteomes" id="UP000054630"/>
    </source>
</evidence>
<dbReference type="OrthoDB" id="5935137at2759"/>
<protein>
    <submittedName>
        <fullName evidence="1">Uncharacterized protein</fullName>
    </submittedName>
</protein>
<organism evidence="1 2">
    <name type="scientific">Trichinella nelsoni</name>
    <dbReference type="NCBI Taxonomy" id="6336"/>
    <lineage>
        <taxon>Eukaryota</taxon>
        <taxon>Metazoa</taxon>
        <taxon>Ecdysozoa</taxon>
        <taxon>Nematoda</taxon>
        <taxon>Enoplea</taxon>
        <taxon>Dorylaimia</taxon>
        <taxon>Trichinellida</taxon>
        <taxon>Trichinellidae</taxon>
        <taxon>Trichinella</taxon>
    </lineage>
</organism>
<evidence type="ECO:0000313" key="1">
    <source>
        <dbReference type="EMBL" id="KRX16714.1"/>
    </source>
</evidence>
<accession>A0A0V0RQZ1</accession>
<proteinExistence type="predicted"/>
<keyword evidence="2" id="KW-1185">Reference proteome</keyword>